<dbReference type="EMBL" id="CP011797">
    <property type="protein sequence ID" value="ATX76126.1"/>
    <property type="molecule type" value="Genomic_DNA"/>
</dbReference>
<dbReference type="Gene3D" id="3.30.2350.20">
    <property type="entry name" value="TruD, catalytic domain"/>
    <property type="match status" value="1"/>
</dbReference>
<dbReference type="RefSeq" id="WP_158524291.1">
    <property type="nucleotide sequence ID" value="NZ_CP011797.1"/>
</dbReference>
<keyword evidence="3 4" id="KW-0413">Isomerase</keyword>
<dbReference type="SUPFAM" id="SSF55120">
    <property type="entry name" value="Pseudouridine synthase"/>
    <property type="match status" value="1"/>
</dbReference>
<dbReference type="HAMAP" id="MF_01082">
    <property type="entry name" value="TruD"/>
    <property type="match status" value="1"/>
</dbReference>
<comment type="catalytic activity">
    <reaction evidence="4">
        <text>uridine(13) in tRNA = pseudouridine(13) in tRNA</text>
        <dbReference type="Rhea" id="RHEA:42540"/>
        <dbReference type="Rhea" id="RHEA-COMP:10105"/>
        <dbReference type="Rhea" id="RHEA-COMP:10106"/>
        <dbReference type="ChEBI" id="CHEBI:65314"/>
        <dbReference type="ChEBI" id="CHEBI:65315"/>
        <dbReference type="EC" id="5.4.99.27"/>
    </reaction>
</comment>
<dbReference type="PROSITE" id="PS50984">
    <property type="entry name" value="TRUD"/>
    <property type="match status" value="1"/>
</dbReference>
<evidence type="ECO:0000313" key="7">
    <source>
        <dbReference type="Proteomes" id="UP000229757"/>
    </source>
</evidence>
<accession>A0A2K8KT97</accession>
<dbReference type="InterPro" id="IPR050170">
    <property type="entry name" value="TruD_pseudoU_synthase"/>
</dbReference>
<dbReference type="AlphaFoldDB" id="A0A2K8KT97"/>
<evidence type="ECO:0000256" key="4">
    <source>
        <dbReference type="HAMAP-Rule" id="MF_01082"/>
    </source>
</evidence>
<sequence length="345" mass="38581">MNWSRAHPMSLSSGQIKAHNADFRVVERLPETASGEGEHLWVRVLKDGQNTAWVARQLARWAGVGPREVSYAGLKDRHAVTEQTFSVHLPGKLEPSVRLLEVDGLTILDATRHHRKLKTGQLVGNSFRIRIRNTDVPLAQLERNWQTLVEHGVPNYFGPQRFGHGGLNVFNGSEWLLGRAKVQRHLQSIYLSAVRSYFFNRLLAQRVQDGTWNRLIDHDFAQFTEGKAGFYCEEPEATDIDRCALGKVSPCASLPGLSKDDFPGLAARESTQLAAYGELLLALEARQVARHFRKLRVFPESAHFEVIDKDPVVSFFLPAGSFATSVLAELVTDQGLRAGGGDWHE</sequence>
<keyword evidence="2 4" id="KW-0819">tRNA processing</keyword>
<evidence type="ECO:0000256" key="1">
    <source>
        <dbReference type="ARBA" id="ARBA00007953"/>
    </source>
</evidence>
<feature type="active site" description="Nucleophile" evidence="4">
    <location>
        <position position="76"/>
    </location>
</feature>
<dbReference type="OrthoDB" id="1550679at2"/>
<dbReference type="GO" id="GO:0003723">
    <property type="term" value="F:RNA binding"/>
    <property type="evidence" value="ECO:0007669"/>
    <property type="project" value="InterPro"/>
</dbReference>
<dbReference type="PROSITE" id="PS01268">
    <property type="entry name" value="UPF0024"/>
    <property type="match status" value="1"/>
</dbReference>
<evidence type="ECO:0000256" key="2">
    <source>
        <dbReference type="ARBA" id="ARBA00022694"/>
    </source>
</evidence>
<dbReference type="InterPro" id="IPR011760">
    <property type="entry name" value="PsdUridine_synth_TruD_insert"/>
</dbReference>
<dbReference type="Pfam" id="PF01142">
    <property type="entry name" value="TruD"/>
    <property type="match status" value="2"/>
</dbReference>
<dbReference type="InterPro" id="IPR043165">
    <property type="entry name" value="TruD_insert_sf"/>
</dbReference>
<protein>
    <recommendedName>
        <fullName evidence="4">tRNA pseudouridine synthase D</fullName>
        <ecNumber evidence="4">5.4.99.27</ecNumber>
    </recommendedName>
    <alternativeName>
        <fullName evidence="4">tRNA pseudouridine(13) synthase</fullName>
    </alternativeName>
    <alternativeName>
        <fullName evidence="4">tRNA pseudouridylate synthase D</fullName>
    </alternativeName>
    <alternativeName>
        <fullName evidence="4">tRNA-uridine isomerase D</fullName>
    </alternativeName>
</protein>
<dbReference type="Proteomes" id="UP000229757">
    <property type="component" value="Chromosome"/>
</dbReference>
<dbReference type="GO" id="GO:0005829">
    <property type="term" value="C:cytosol"/>
    <property type="evidence" value="ECO:0007669"/>
    <property type="project" value="TreeGrafter"/>
</dbReference>
<dbReference type="GO" id="GO:0031119">
    <property type="term" value="P:tRNA pseudouridine synthesis"/>
    <property type="evidence" value="ECO:0007669"/>
    <property type="project" value="UniProtKB-UniRule"/>
</dbReference>
<keyword evidence="7" id="KW-1185">Reference proteome</keyword>
<dbReference type="EC" id="5.4.99.27" evidence="4"/>
<organism evidence="6 7">
    <name type="scientific">Reinekea forsetii</name>
    <dbReference type="NCBI Taxonomy" id="1336806"/>
    <lineage>
        <taxon>Bacteria</taxon>
        <taxon>Pseudomonadati</taxon>
        <taxon>Pseudomonadota</taxon>
        <taxon>Gammaproteobacteria</taxon>
        <taxon>Oceanospirillales</taxon>
        <taxon>Saccharospirillaceae</taxon>
        <taxon>Reinekea</taxon>
    </lineage>
</organism>
<dbReference type="GO" id="GO:0016829">
    <property type="term" value="F:lyase activity"/>
    <property type="evidence" value="ECO:0007669"/>
    <property type="project" value="UniProtKB-KW"/>
</dbReference>
<dbReference type="Gene3D" id="3.30.2340.10">
    <property type="entry name" value="TruD, insertion domain"/>
    <property type="match status" value="1"/>
</dbReference>
<dbReference type="InterPro" id="IPR020119">
    <property type="entry name" value="PsdUridine_synth_TruD_CS"/>
</dbReference>
<dbReference type="PANTHER" id="PTHR47811">
    <property type="entry name" value="TRNA PSEUDOURIDINE SYNTHASE D"/>
    <property type="match status" value="1"/>
</dbReference>
<evidence type="ECO:0000256" key="3">
    <source>
        <dbReference type="ARBA" id="ARBA00023235"/>
    </source>
</evidence>
<dbReference type="KEGG" id="rfo:REIFOR_00959"/>
<evidence type="ECO:0000259" key="5">
    <source>
        <dbReference type="PROSITE" id="PS50984"/>
    </source>
</evidence>
<dbReference type="InterPro" id="IPR001656">
    <property type="entry name" value="PsdUridine_synth_TruD"/>
</dbReference>
<dbReference type="PANTHER" id="PTHR47811:SF1">
    <property type="entry name" value="TRNA PSEUDOURIDINE SYNTHASE D"/>
    <property type="match status" value="1"/>
</dbReference>
<name>A0A2K8KT97_9GAMM</name>
<evidence type="ECO:0000313" key="6">
    <source>
        <dbReference type="EMBL" id="ATX76126.1"/>
    </source>
</evidence>
<comment type="similarity">
    <text evidence="1 4">Belongs to the pseudouridine synthase TruD family.</text>
</comment>
<dbReference type="InterPro" id="IPR020103">
    <property type="entry name" value="PsdUridine_synth_cat_dom_sf"/>
</dbReference>
<dbReference type="InterPro" id="IPR042214">
    <property type="entry name" value="TruD_catalytic"/>
</dbReference>
<proteinExistence type="inferred from homology"/>
<comment type="function">
    <text evidence="4">Responsible for synthesis of pseudouridine from uracil-13 in transfer RNAs.</text>
</comment>
<feature type="domain" description="TRUD" evidence="5">
    <location>
        <begin position="152"/>
        <end position="298"/>
    </location>
</feature>
<keyword evidence="6" id="KW-0456">Lyase</keyword>
<gene>
    <name evidence="4" type="primary">truD</name>
    <name evidence="6" type="ORF">REIFOR_00959</name>
</gene>
<dbReference type="GO" id="GO:0160150">
    <property type="term" value="F:tRNA pseudouridine(13) synthase activity"/>
    <property type="evidence" value="ECO:0007669"/>
    <property type="project" value="UniProtKB-EC"/>
</dbReference>
<reference evidence="6 7" key="1">
    <citation type="journal article" date="2017" name="Environ. Microbiol.">
        <title>Genomic and physiological analyses of 'Reinekea forsetii' reveal a versatile opportunistic lifestyle during spring algae blooms.</title>
        <authorList>
            <person name="Avci B."/>
            <person name="Hahnke R.L."/>
            <person name="Chafee M."/>
            <person name="Fischer T."/>
            <person name="Gruber-Vodicka H."/>
            <person name="Tegetmeyer H.E."/>
            <person name="Harder J."/>
            <person name="Fuchs B.M."/>
            <person name="Amann R.I."/>
            <person name="Teeling H."/>
        </authorList>
    </citation>
    <scope>NUCLEOTIDE SEQUENCE [LARGE SCALE GENOMIC DNA]</scope>
    <source>
        <strain evidence="6 7">Hel1_31_D35</strain>
    </source>
</reference>